<accession>A0AAJ1NUM8</accession>
<organism evidence="1 2">
    <name type="scientific">Klebsiella michiganensis</name>
    <dbReference type="NCBI Taxonomy" id="1134687"/>
    <lineage>
        <taxon>Bacteria</taxon>
        <taxon>Pseudomonadati</taxon>
        <taxon>Pseudomonadota</taxon>
        <taxon>Gammaproteobacteria</taxon>
        <taxon>Enterobacterales</taxon>
        <taxon>Enterobacteriaceae</taxon>
        <taxon>Klebsiella/Raoultella group</taxon>
        <taxon>Klebsiella</taxon>
    </lineage>
</organism>
<dbReference type="RefSeq" id="WP_279944057.1">
    <property type="nucleotide sequence ID" value="NZ_JAOCBF010000014.1"/>
</dbReference>
<evidence type="ECO:0000313" key="1">
    <source>
        <dbReference type="EMBL" id="MDH0963631.1"/>
    </source>
</evidence>
<sequence length="64" mass="7473">MPSFDISSVAYLLYETGISKNRHWLESTRRTQEAIVKDGLLEWHRCHEARNIALDDNTTTKVVR</sequence>
<name>A0AAJ1NUM8_9ENTR</name>
<comment type="caution">
    <text evidence="1">The sequence shown here is derived from an EMBL/GenBank/DDBJ whole genome shotgun (WGS) entry which is preliminary data.</text>
</comment>
<gene>
    <name evidence="1" type="ORF">N5C89_12390</name>
</gene>
<dbReference type="AlphaFoldDB" id="A0AAJ1NUM8"/>
<protein>
    <submittedName>
        <fullName evidence="1">Uncharacterized protein</fullName>
    </submittedName>
</protein>
<evidence type="ECO:0000313" key="2">
    <source>
        <dbReference type="Proteomes" id="UP001159937"/>
    </source>
</evidence>
<proteinExistence type="predicted"/>
<dbReference type="Proteomes" id="UP001159937">
    <property type="component" value="Unassembled WGS sequence"/>
</dbReference>
<dbReference type="EMBL" id="JAOCBF010000014">
    <property type="protein sequence ID" value="MDH0963631.1"/>
    <property type="molecule type" value="Genomic_DNA"/>
</dbReference>
<reference evidence="1" key="1">
    <citation type="submission" date="2022-09" db="EMBL/GenBank/DDBJ databases">
        <title>Intensive care unit water sources are persistently colonized with multi-drug resistant bacteria and are the site of extensive horizontal gene transfer of antibiotic resistance genes.</title>
        <authorList>
            <person name="Diorio-Toth L."/>
        </authorList>
    </citation>
    <scope>NUCLEOTIDE SEQUENCE</scope>
    <source>
        <strain evidence="1">GD03918</strain>
    </source>
</reference>